<dbReference type="EMBL" id="FN595991">
    <property type="protein sequence ID" value="CCB55204.1"/>
    <property type="molecule type" value="Genomic_DNA"/>
</dbReference>
<name>F6HLE3_VITVI</name>
<sequence length="61" mass="6558">MEPGGAEETERGLKYELGVVNIHRSKKVGLECSVEFQATAMVTLVTLGVKKIEATPLKGRG</sequence>
<dbReference type="AlphaFoldDB" id="F6HLE3"/>
<dbReference type="InParanoid" id="F6HLE3"/>
<dbReference type="PaxDb" id="29760-VIT_08s0007g07310.t01"/>
<protein>
    <submittedName>
        <fullName evidence="1">Uncharacterized protein</fullName>
    </submittedName>
</protein>
<accession>F6HLE3</accession>
<reference evidence="2" key="1">
    <citation type="journal article" date="2007" name="Nature">
        <title>The grapevine genome sequence suggests ancestral hexaploidization in major angiosperm phyla.</title>
        <authorList>
            <consortium name="The French-Italian Public Consortium for Grapevine Genome Characterization."/>
            <person name="Jaillon O."/>
            <person name="Aury J.-M."/>
            <person name="Noel B."/>
            <person name="Policriti A."/>
            <person name="Clepet C."/>
            <person name="Casagrande A."/>
            <person name="Choisne N."/>
            <person name="Aubourg S."/>
            <person name="Vitulo N."/>
            <person name="Jubin C."/>
            <person name="Vezzi A."/>
            <person name="Legeai F."/>
            <person name="Hugueney P."/>
            <person name="Dasilva C."/>
            <person name="Horner D."/>
            <person name="Mica E."/>
            <person name="Jublot D."/>
            <person name="Poulain J."/>
            <person name="Bruyere C."/>
            <person name="Billault A."/>
            <person name="Segurens B."/>
            <person name="Gouyvenoux M."/>
            <person name="Ugarte E."/>
            <person name="Cattonaro F."/>
            <person name="Anthouard V."/>
            <person name="Vico V."/>
            <person name="Del Fabbro C."/>
            <person name="Alaux M."/>
            <person name="Di Gaspero G."/>
            <person name="Dumas V."/>
            <person name="Felice N."/>
            <person name="Paillard S."/>
            <person name="Juman I."/>
            <person name="Moroldo M."/>
            <person name="Scalabrin S."/>
            <person name="Canaguier A."/>
            <person name="Le Clainche I."/>
            <person name="Malacrida G."/>
            <person name="Durand E."/>
            <person name="Pesole G."/>
            <person name="Laucou V."/>
            <person name="Chatelet P."/>
            <person name="Merdinoglu D."/>
            <person name="Delledonne M."/>
            <person name="Pezzotti M."/>
            <person name="Lecharny A."/>
            <person name="Scarpelli C."/>
            <person name="Artiguenave F."/>
            <person name="Pe M.E."/>
            <person name="Valle G."/>
            <person name="Morgante M."/>
            <person name="Caboche M."/>
            <person name="Adam-Blondon A.-F."/>
            <person name="Weissenbach J."/>
            <person name="Quetier F."/>
            <person name="Wincker P."/>
        </authorList>
    </citation>
    <scope>NUCLEOTIDE SEQUENCE [LARGE SCALE GENOMIC DNA]</scope>
    <source>
        <strain evidence="2">cv. Pinot noir / PN40024</strain>
    </source>
</reference>
<evidence type="ECO:0000313" key="1">
    <source>
        <dbReference type="EMBL" id="CCB55204.1"/>
    </source>
</evidence>
<gene>
    <name evidence="1" type="ordered locus">VIT_08s0007g07310</name>
</gene>
<evidence type="ECO:0000313" key="2">
    <source>
        <dbReference type="Proteomes" id="UP000009183"/>
    </source>
</evidence>
<proteinExistence type="predicted"/>
<keyword evidence="2" id="KW-1185">Reference proteome</keyword>
<organism evidence="1 2">
    <name type="scientific">Vitis vinifera</name>
    <name type="common">Grape</name>
    <dbReference type="NCBI Taxonomy" id="29760"/>
    <lineage>
        <taxon>Eukaryota</taxon>
        <taxon>Viridiplantae</taxon>
        <taxon>Streptophyta</taxon>
        <taxon>Embryophyta</taxon>
        <taxon>Tracheophyta</taxon>
        <taxon>Spermatophyta</taxon>
        <taxon>Magnoliopsida</taxon>
        <taxon>eudicotyledons</taxon>
        <taxon>Gunneridae</taxon>
        <taxon>Pentapetalae</taxon>
        <taxon>rosids</taxon>
        <taxon>Vitales</taxon>
        <taxon>Vitaceae</taxon>
        <taxon>Viteae</taxon>
        <taxon>Vitis</taxon>
    </lineage>
</organism>
<dbReference type="Proteomes" id="UP000009183">
    <property type="component" value="Chromosome 8"/>
</dbReference>
<dbReference type="HOGENOM" id="CLU_2927333_0_0_1"/>